<protein>
    <submittedName>
        <fullName evidence="1">Uncharacterized protein</fullName>
    </submittedName>
</protein>
<name>A0A074ZTE8_OPIVI</name>
<evidence type="ECO:0000313" key="1">
    <source>
        <dbReference type="EMBL" id="KER30693.1"/>
    </source>
</evidence>
<sequence length="131" mass="14197">MFGSMKLFFACSCFADDRSIPGDLFSEMKCLVTEVFGCDKMSNRDDILTSDNSVWSTVVRTRLSKAGKLTSEEGSLCVQVGAVAIADQLTIWLTTGKLNVSIVGPHRACGIVPGQRIALKYATNLPRNMGD</sequence>
<dbReference type="AlphaFoldDB" id="A0A074ZTE8"/>
<dbReference type="CTD" id="20317119"/>
<reference evidence="1 2" key="1">
    <citation type="submission" date="2013-11" db="EMBL/GenBank/DDBJ databases">
        <title>Opisthorchis viverrini - life in the bile duct.</title>
        <authorList>
            <person name="Young N.D."/>
            <person name="Nagarajan N."/>
            <person name="Lin S.J."/>
            <person name="Korhonen P.K."/>
            <person name="Jex A.R."/>
            <person name="Hall R.S."/>
            <person name="Safavi-Hemami H."/>
            <person name="Kaewkong W."/>
            <person name="Bertrand D."/>
            <person name="Gao S."/>
            <person name="Seet Q."/>
            <person name="Wongkham S."/>
            <person name="Teh B.T."/>
            <person name="Wongkham C."/>
            <person name="Intapan P.M."/>
            <person name="Maleewong W."/>
            <person name="Yang X."/>
            <person name="Hu M."/>
            <person name="Wang Z."/>
            <person name="Hofmann A."/>
            <person name="Sternberg P.W."/>
            <person name="Tan P."/>
            <person name="Wang J."/>
            <person name="Gasser R.B."/>
        </authorList>
    </citation>
    <scope>NUCLEOTIDE SEQUENCE [LARGE SCALE GENOMIC DNA]</scope>
</reference>
<accession>A0A074ZTE8</accession>
<gene>
    <name evidence="1" type="ORF">T265_02931</name>
</gene>
<proteinExistence type="predicted"/>
<dbReference type="RefSeq" id="XP_009165559.1">
    <property type="nucleotide sequence ID" value="XM_009167295.1"/>
</dbReference>
<keyword evidence="2" id="KW-1185">Reference proteome</keyword>
<dbReference type="GeneID" id="20317119"/>
<organism evidence="1 2">
    <name type="scientific">Opisthorchis viverrini</name>
    <name type="common">Southeast Asian liver fluke</name>
    <dbReference type="NCBI Taxonomy" id="6198"/>
    <lineage>
        <taxon>Eukaryota</taxon>
        <taxon>Metazoa</taxon>
        <taxon>Spiralia</taxon>
        <taxon>Lophotrochozoa</taxon>
        <taxon>Platyhelminthes</taxon>
        <taxon>Trematoda</taxon>
        <taxon>Digenea</taxon>
        <taxon>Opisthorchiida</taxon>
        <taxon>Opisthorchiata</taxon>
        <taxon>Opisthorchiidae</taxon>
        <taxon>Opisthorchis</taxon>
    </lineage>
</organism>
<evidence type="ECO:0000313" key="2">
    <source>
        <dbReference type="Proteomes" id="UP000054324"/>
    </source>
</evidence>
<dbReference type="Proteomes" id="UP000054324">
    <property type="component" value="Unassembled WGS sequence"/>
</dbReference>
<dbReference type="EMBL" id="KL596657">
    <property type="protein sequence ID" value="KER30693.1"/>
    <property type="molecule type" value="Genomic_DNA"/>
</dbReference>
<dbReference type="KEGG" id="ovi:T265_02931"/>